<dbReference type="Pfam" id="PF08327">
    <property type="entry name" value="AHSA1"/>
    <property type="match status" value="1"/>
</dbReference>
<comment type="caution">
    <text evidence="3">The sequence shown here is derived from an EMBL/GenBank/DDBJ whole genome shotgun (WGS) entry which is preliminary data.</text>
</comment>
<proteinExistence type="inferred from homology"/>
<name>A0A368JEA0_9BACT</name>
<dbReference type="InterPro" id="IPR023393">
    <property type="entry name" value="START-like_dom_sf"/>
</dbReference>
<evidence type="ECO:0000259" key="2">
    <source>
        <dbReference type="Pfam" id="PF08327"/>
    </source>
</evidence>
<gene>
    <name evidence="3" type="ORF">DUE52_31095</name>
</gene>
<dbReference type="InterPro" id="IPR013538">
    <property type="entry name" value="ASHA1/2-like_C"/>
</dbReference>
<evidence type="ECO:0000313" key="3">
    <source>
        <dbReference type="EMBL" id="RCR65575.1"/>
    </source>
</evidence>
<reference evidence="3 4" key="1">
    <citation type="submission" date="2018-07" db="EMBL/GenBank/DDBJ databases">
        <title>Genome analysis of Larkinella rosea.</title>
        <authorList>
            <person name="Zhou Z."/>
            <person name="Wang G."/>
        </authorList>
    </citation>
    <scope>NUCLEOTIDE SEQUENCE [LARGE SCALE GENOMIC DNA]</scope>
    <source>
        <strain evidence="4">zzj9</strain>
    </source>
</reference>
<keyword evidence="4" id="KW-1185">Reference proteome</keyword>
<accession>A0A368JEA0</accession>
<dbReference type="OrthoDB" id="384974at2"/>
<dbReference type="SUPFAM" id="SSF55961">
    <property type="entry name" value="Bet v1-like"/>
    <property type="match status" value="1"/>
</dbReference>
<feature type="domain" description="Activator of Hsp90 ATPase homologue 1/2-like C-terminal" evidence="2">
    <location>
        <begin position="11"/>
        <end position="143"/>
    </location>
</feature>
<dbReference type="EMBL" id="QOWE01000040">
    <property type="protein sequence ID" value="RCR65575.1"/>
    <property type="molecule type" value="Genomic_DNA"/>
</dbReference>
<dbReference type="Proteomes" id="UP000253383">
    <property type="component" value="Unassembled WGS sequence"/>
</dbReference>
<dbReference type="Gene3D" id="3.30.530.20">
    <property type="match status" value="1"/>
</dbReference>
<evidence type="ECO:0000313" key="4">
    <source>
        <dbReference type="Proteomes" id="UP000253383"/>
    </source>
</evidence>
<organism evidence="3 4">
    <name type="scientific">Larkinella punicea</name>
    <dbReference type="NCBI Taxonomy" id="2315727"/>
    <lineage>
        <taxon>Bacteria</taxon>
        <taxon>Pseudomonadati</taxon>
        <taxon>Bacteroidota</taxon>
        <taxon>Cytophagia</taxon>
        <taxon>Cytophagales</taxon>
        <taxon>Spirosomataceae</taxon>
        <taxon>Larkinella</taxon>
    </lineage>
</organism>
<dbReference type="RefSeq" id="WP_114410074.1">
    <property type="nucleotide sequence ID" value="NZ_QOWE01000040.1"/>
</dbReference>
<comment type="similarity">
    <text evidence="1">Belongs to the AHA1 family.</text>
</comment>
<protein>
    <submittedName>
        <fullName evidence="3">SRPBCC domain-containing protein</fullName>
    </submittedName>
</protein>
<sequence>MEKLEYTILIDAPRETVWNILWNDATYPVWTAVFSEGSRVETDWNEGSKVLFLGGEHEGMISSIAANRPNELMSFKHLGVIKNGVEDYDSEATKLWAGAHENYTLKTVDGQTELTVDLDVTEQDKAYFLKTWPTALDKVKELAEKGA</sequence>
<dbReference type="AlphaFoldDB" id="A0A368JEA0"/>
<evidence type="ECO:0000256" key="1">
    <source>
        <dbReference type="ARBA" id="ARBA00006817"/>
    </source>
</evidence>